<proteinExistence type="predicted"/>
<protein>
    <recommendedName>
        <fullName evidence="3">TolB-like 6-blade propeller-like</fullName>
    </recommendedName>
</protein>
<name>A0A1G5ZM11_9BACT</name>
<gene>
    <name evidence="1" type="ORF">SAMN03080617_04144</name>
</gene>
<dbReference type="RefSeq" id="WP_175454305.1">
    <property type="nucleotide sequence ID" value="NZ_FMXE01000047.1"/>
</dbReference>
<evidence type="ECO:0000313" key="1">
    <source>
        <dbReference type="EMBL" id="SDA95878.1"/>
    </source>
</evidence>
<dbReference type="Proteomes" id="UP000198756">
    <property type="component" value="Unassembled WGS sequence"/>
</dbReference>
<evidence type="ECO:0000313" key="2">
    <source>
        <dbReference type="Proteomes" id="UP000198756"/>
    </source>
</evidence>
<accession>A0A1G5ZM11</accession>
<keyword evidence="2" id="KW-1185">Reference proteome</keyword>
<sequence>MKNHSLILALAFFSACAGKPDSQETTQVEELKNVLENIAFTVDTVIIDSGDSIIDTKNVDGYVKKFYSSVSEDGMLLYIFDRRRLILQEIDLNSLKLVHRYPFEMEGPDGVSRFVLTFGILPSGDFLVKDIFGNAALFSKTGKKLKSIKLNGEDLLQNTSLEPFAIGNDLFVDLKSEKLYTVPRNYMTKEIFFAVMDSAGQTGEIFEIPEFHRVFKFGVEYNSGGGGSSQGEELKLQKPSNLVLLSSTYGNAIYVFDPELDSLYYKAFPHEIAPLEKDIEIKNQVSSEGEFKAEIEKLHTQIDYGEFYWDKVTQRYYRFASIGLPRAALDSPKRYEFFMFAYDKNLELKGETKLQGVAEIPESGFFKDGKLWSYVNVEDDLGFAVFTFNF</sequence>
<reference evidence="2" key="1">
    <citation type="submission" date="2016-10" db="EMBL/GenBank/DDBJ databases">
        <authorList>
            <person name="Varghese N."/>
            <person name="Submissions S."/>
        </authorList>
    </citation>
    <scope>NUCLEOTIDE SEQUENCE [LARGE SCALE GENOMIC DNA]</scope>
    <source>
        <strain evidence="2">DSM 22703</strain>
    </source>
</reference>
<evidence type="ECO:0008006" key="3">
    <source>
        <dbReference type="Google" id="ProtNLM"/>
    </source>
</evidence>
<organism evidence="1 2">
    <name type="scientific">Algoriphagus alkaliphilus</name>
    <dbReference type="NCBI Taxonomy" id="279824"/>
    <lineage>
        <taxon>Bacteria</taxon>
        <taxon>Pseudomonadati</taxon>
        <taxon>Bacteroidota</taxon>
        <taxon>Cytophagia</taxon>
        <taxon>Cytophagales</taxon>
        <taxon>Cyclobacteriaceae</taxon>
        <taxon>Algoriphagus</taxon>
    </lineage>
</organism>
<dbReference type="InterPro" id="IPR025316">
    <property type="entry name" value="DUF4221"/>
</dbReference>
<dbReference type="AlphaFoldDB" id="A0A1G5ZM11"/>
<dbReference type="PROSITE" id="PS51257">
    <property type="entry name" value="PROKAR_LIPOPROTEIN"/>
    <property type="match status" value="1"/>
</dbReference>
<dbReference type="EMBL" id="FMXE01000047">
    <property type="protein sequence ID" value="SDA95878.1"/>
    <property type="molecule type" value="Genomic_DNA"/>
</dbReference>
<dbReference type="Pfam" id="PF13970">
    <property type="entry name" value="DUF4221"/>
    <property type="match status" value="1"/>
</dbReference>
<dbReference type="STRING" id="279824.SAMN03080617_04144"/>